<proteinExistence type="inferred from homology"/>
<dbReference type="AlphaFoldDB" id="A0A1S4AND5"/>
<dbReference type="Gene3D" id="3.40.50.300">
    <property type="entry name" value="P-loop containing nucleotide triphosphate hydrolases"/>
    <property type="match status" value="1"/>
</dbReference>
<dbReference type="SMR" id="A0A1S4AND5"/>
<dbReference type="OMA" id="IFGTHIM"/>
<dbReference type="EC" id="2.8.2.-" evidence="3"/>
<reference evidence="5" key="1">
    <citation type="submission" date="2025-08" db="UniProtKB">
        <authorList>
            <consortium name="RefSeq"/>
        </authorList>
    </citation>
    <scope>IDENTIFICATION</scope>
</reference>
<comment type="similarity">
    <text evidence="1 3">Belongs to the sulfotransferase 1 family.</text>
</comment>
<evidence type="ECO:0000256" key="1">
    <source>
        <dbReference type="ARBA" id="ARBA00005771"/>
    </source>
</evidence>
<dbReference type="InterPro" id="IPR027417">
    <property type="entry name" value="P-loop_NTPase"/>
</dbReference>
<name>A0A1S4AND5_TOBAC</name>
<dbReference type="PaxDb" id="4097-A0A1S4AND5"/>
<dbReference type="Pfam" id="PF00685">
    <property type="entry name" value="Sulfotransfer_1"/>
    <property type="match status" value="1"/>
</dbReference>
<organism evidence="5">
    <name type="scientific">Nicotiana tabacum</name>
    <name type="common">Common tobacco</name>
    <dbReference type="NCBI Taxonomy" id="4097"/>
    <lineage>
        <taxon>Eukaryota</taxon>
        <taxon>Viridiplantae</taxon>
        <taxon>Streptophyta</taxon>
        <taxon>Embryophyta</taxon>
        <taxon>Tracheophyta</taxon>
        <taxon>Spermatophyta</taxon>
        <taxon>Magnoliopsida</taxon>
        <taxon>eudicotyledons</taxon>
        <taxon>Gunneridae</taxon>
        <taxon>Pentapetalae</taxon>
        <taxon>asterids</taxon>
        <taxon>lamiids</taxon>
        <taxon>Solanales</taxon>
        <taxon>Solanaceae</taxon>
        <taxon>Nicotianoideae</taxon>
        <taxon>Nicotianeae</taxon>
        <taxon>Nicotiana</taxon>
    </lineage>
</organism>
<evidence type="ECO:0000256" key="2">
    <source>
        <dbReference type="ARBA" id="ARBA00022679"/>
    </source>
</evidence>
<protein>
    <recommendedName>
        <fullName evidence="3">Sulfotransferase</fullName>
        <ecNumber evidence="3">2.8.2.-</ecNumber>
    </recommendedName>
</protein>
<gene>
    <name evidence="5" type="primary">LOC107799538</name>
</gene>
<accession>A0A1S4AND5</accession>
<dbReference type="GO" id="GO:0008146">
    <property type="term" value="F:sulfotransferase activity"/>
    <property type="evidence" value="ECO:0000318"/>
    <property type="project" value="GO_Central"/>
</dbReference>
<evidence type="ECO:0000256" key="3">
    <source>
        <dbReference type="RuleBase" id="RU361155"/>
    </source>
</evidence>
<dbReference type="OrthoDB" id="205623at2759"/>
<sequence length="147" mass="17739">MEINSTKKLTFQDTELPLLPTHLPYICLPPSILESKCKIIYICRKPKDTFVSTWHYKQRLKENISEIRNNSTTLEQEFKWFLEDKLAYGPYWDHVYEFWKASRDTPEKVMFIQYEDLKRDTLWYLKKLAEFIGKPFSEEEEKQCVAS</sequence>
<dbReference type="GO" id="GO:0005737">
    <property type="term" value="C:cytoplasm"/>
    <property type="evidence" value="ECO:0000318"/>
    <property type="project" value="GO_Central"/>
</dbReference>
<keyword evidence="2 3" id="KW-0808">Transferase</keyword>
<dbReference type="SUPFAM" id="SSF52540">
    <property type="entry name" value="P-loop containing nucleoside triphosphate hydrolases"/>
    <property type="match status" value="1"/>
</dbReference>
<dbReference type="RefSeq" id="XP_016478144.1">
    <property type="nucleotide sequence ID" value="XM_016622658.1"/>
</dbReference>
<dbReference type="PANTHER" id="PTHR11783">
    <property type="entry name" value="SULFOTRANSFERASE SULT"/>
    <property type="match status" value="1"/>
</dbReference>
<feature type="domain" description="Sulfotransferase" evidence="4">
    <location>
        <begin position="6"/>
        <end position="143"/>
    </location>
</feature>
<evidence type="ECO:0000313" key="5">
    <source>
        <dbReference type="RefSeq" id="XP_016478144.1"/>
    </source>
</evidence>
<dbReference type="KEGG" id="nta:107799538"/>
<dbReference type="GO" id="GO:0051923">
    <property type="term" value="P:sulfation"/>
    <property type="evidence" value="ECO:0000318"/>
    <property type="project" value="GO_Central"/>
</dbReference>
<evidence type="ECO:0000259" key="4">
    <source>
        <dbReference type="Pfam" id="PF00685"/>
    </source>
</evidence>
<dbReference type="InterPro" id="IPR000863">
    <property type="entry name" value="Sulfotransferase_dom"/>
</dbReference>